<feature type="domain" description="Sortilin N-terminal" evidence="3">
    <location>
        <begin position="136"/>
        <end position="261"/>
    </location>
</feature>
<evidence type="ECO:0000259" key="3">
    <source>
        <dbReference type="Pfam" id="PF15902"/>
    </source>
</evidence>
<dbReference type="Proteomes" id="UP000008461">
    <property type="component" value="Chromosome"/>
</dbReference>
<evidence type="ECO:0000313" key="4">
    <source>
        <dbReference type="EMBL" id="AEE52675.1"/>
    </source>
</evidence>
<dbReference type="PANTHER" id="PTHR43739">
    <property type="entry name" value="XYLOGLUCANASE (EUROFUNG)"/>
    <property type="match status" value="1"/>
</dbReference>
<keyword evidence="2" id="KW-0732">Signal</keyword>
<dbReference type="RefSeq" id="WP_013767212.1">
    <property type="nucleotide sequence ID" value="NC_015510.1"/>
</dbReference>
<dbReference type="InterPro" id="IPR036278">
    <property type="entry name" value="Sialidase_sf"/>
</dbReference>
<dbReference type="EMBL" id="CP002691">
    <property type="protein sequence ID" value="AEE52675.1"/>
    <property type="molecule type" value="Genomic_DNA"/>
</dbReference>
<dbReference type="OrthoDB" id="9757809at2"/>
<dbReference type="KEGG" id="hhy:Halhy_4842"/>
<dbReference type="InterPro" id="IPR015943">
    <property type="entry name" value="WD40/YVTN_repeat-like_dom_sf"/>
</dbReference>
<dbReference type="SUPFAM" id="SSF50939">
    <property type="entry name" value="Sialidases"/>
    <property type="match status" value="1"/>
</dbReference>
<dbReference type="Gene3D" id="2.130.10.10">
    <property type="entry name" value="YVTN repeat-like/Quinoprotein amine dehydrogenase"/>
    <property type="match status" value="5"/>
</dbReference>
<feature type="chain" id="PRO_5003310466" evidence="2">
    <location>
        <begin position="24"/>
        <end position="1052"/>
    </location>
</feature>
<gene>
    <name evidence="4" type="ordered locus">Halhy_4842</name>
</gene>
<dbReference type="PANTHER" id="PTHR43739:SF5">
    <property type="entry name" value="EXO-ALPHA-SIALIDASE"/>
    <property type="match status" value="1"/>
</dbReference>
<evidence type="ECO:0000256" key="1">
    <source>
        <dbReference type="ARBA" id="ARBA00022737"/>
    </source>
</evidence>
<dbReference type="InterPro" id="IPR052025">
    <property type="entry name" value="Xyloglucanase_GH74"/>
</dbReference>
<dbReference type="GO" id="GO:0016787">
    <property type="term" value="F:hydrolase activity"/>
    <property type="evidence" value="ECO:0007669"/>
    <property type="project" value="UniProtKB-KW"/>
</dbReference>
<dbReference type="SUPFAM" id="SSF110296">
    <property type="entry name" value="Oligoxyloglucan reducing end-specific cellobiohydrolase"/>
    <property type="match status" value="1"/>
</dbReference>
<keyword evidence="5" id="KW-1185">Reference proteome</keyword>
<keyword evidence="4" id="KW-0378">Hydrolase</keyword>
<reference evidence="4 5" key="1">
    <citation type="journal article" date="2011" name="Stand. Genomic Sci.">
        <title>Complete genome sequence of Haliscomenobacter hydrossis type strain (O).</title>
        <authorList>
            <consortium name="US DOE Joint Genome Institute (JGI-PGF)"/>
            <person name="Daligault H."/>
            <person name="Lapidus A."/>
            <person name="Zeytun A."/>
            <person name="Nolan M."/>
            <person name="Lucas S."/>
            <person name="Del Rio T.G."/>
            <person name="Tice H."/>
            <person name="Cheng J.F."/>
            <person name="Tapia R."/>
            <person name="Han C."/>
            <person name="Goodwin L."/>
            <person name="Pitluck S."/>
            <person name="Liolios K."/>
            <person name="Pagani I."/>
            <person name="Ivanova N."/>
            <person name="Huntemann M."/>
            <person name="Mavromatis K."/>
            <person name="Mikhailova N."/>
            <person name="Pati A."/>
            <person name="Chen A."/>
            <person name="Palaniappan K."/>
            <person name="Land M."/>
            <person name="Hauser L."/>
            <person name="Brambilla E.M."/>
            <person name="Rohde M."/>
            <person name="Verbarg S."/>
            <person name="Goker M."/>
            <person name="Bristow J."/>
            <person name="Eisen J.A."/>
            <person name="Markowitz V."/>
            <person name="Hugenholtz P."/>
            <person name="Kyrpides N.C."/>
            <person name="Klenk H.P."/>
            <person name="Woyke T."/>
        </authorList>
    </citation>
    <scope>NUCLEOTIDE SEQUENCE [LARGE SCALE GENOMIC DNA]</scope>
    <source>
        <strain evidence="5">ATCC 27775 / DSM 1100 / LMG 10767 / O</strain>
    </source>
</reference>
<reference key="2">
    <citation type="submission" date="2011-04" db="EMBL/GenBank/DDBJ databases">
        <title>Complete sequence of chromosome of Haliscomenobacter hydrossis DSM 1100.</title>
        <authorList>
            <consortium name="US DOE Joint Genome Institute (JGI-PGF)"/>
            <person name="Lucas S."/>
            <person name="Han J."/>
            <person name="Lapidus A."/>
            <person name="Bruce D."/>
            <person name="Goodwin L."/>
            <person name="Pitluck S."/>
            <person name="Peters L."/>
            <person name="Kyrpides N."/>
            <person name="Mavromatis K."/>
            <person name="Ivanova N."/>
            <person name="Ovchinnikova G."/>
            <person name="Pagani I."/>
            <person name="Daligault H."/>
            <person name="Detter J.C."/>
            <person name="Han C."/>
            <person name="Land M."/>
            <person name="Hauser L."/>
            <person name="Markowitz V."/>
            <person name="Cheng J.-F."/>
            <person name="Hugenholtz P."/>
            <person name="Woyke T."/>
            <person name="Wu D."/>
            <person name="Verbarg S."/>
            <person name="Frueling A."/>
            <person name="Brambilla E."/>
            <person name="Klenk H.-P."/>
            <person name="Eisen J.A."/>
        </authorList>
    </citation>
    <scope>NUCLEOTIDE SEQUENCE</scope>
    <source>
        <strain>DSM 1100</strain>
    </source>
</reference>
<dbReference type="GO" id="GO:0010411">
    <property type="term" value="P:xyloglucan metabolic process"/>
    <property type="evidence" value="ECO:0007669"/>
    <property type="project" value="TreeGrafter"/>
</dbReference>
<keyword evidence="1" id="KW-0677">Repeat</keyword>
<organism evidence="4 5">
    <name type="scientific">Haliscomenobacter hydrossis (strain ATCC 27775 / DSM 1100 / LMG 10767 / O)</name>
    <dbReference type="NCBI Taxonomy" id="760192"/>
    <lineage>
        <taxon>Bacteria</taxon>
        <taxon>Pseudomonadati</taxon>
        <taxon>Bacteroidota</taxon>
        <taxon>Saprospiria</taxon>
        <taxon>Saprospirales</taxon>
        <taxon>Haliscomenobacteraceae</taxon>
        <taxon>Haliscomenobacter</taxon>
    </lineage>
</organism>
<dbReference type="CDD" id="cd15482">
    <property type="entry name" value="Sialidase_non-viral"/>
    <property type="match status" value="1"/>
</dbReference>
<dbReference type="eggNOG" id="COG4447">
    <property type="taxonomic scope" value="Bacteria"/>
</dbReference>
<feature type="signal peptide" evidence="2">
    <location>
        <begin position="1"/>
        <end position="23"/>
    </location>
</feature>
<proteinExistence type="predicted"/>
<dbReference type="HOGENOM" id="CLU_004847_0_0_10"/>
<evidence type="ECO:0000256" key="2">
    <source>
        <dbReference type="SAM" id="SignalP"/>
    </source>
</evidence>
<evidence type="ECO:0000313" key="5">
    <source>
        <dbReference type="Proteomes" id="UP000008461"/>
    </source>
</evidence>
<protein>
    <submittedName>
        <fullName evidence="4">Glycosyl hydrolase BNR repeat-containing protein</fullName>
    </submittedName>
</protein>
<name>F4KYY8_HALH1</name>
<dbReference type="InterPro" id="IPR031778">
    <property type="entry name" value="Sortilin_N"/>
</dbReference>
<dbReference type="Pfam" id="PF15902">
    <property type="entry name" value="Sortilin-Vps10"/>
    <property type="match status" value="1"/>
</dbReference>
<dbReference type="AlphaFoldDB" id="F4KYY8"/>
<accession>F4KYY8</accession>
<dbReference type="STRING" id="760192.Halhy_4842"/>
<sequence>MRKLLVAGIAIVLILHCSQIVSAQNKYQGFGGANRPFHAAFFQALKWRSIGPFQGGRSVVAIGLPNNPMVYYFGSTGGGLWKTEDGGWSWQNTSDGFFQSGSVGAIAIAASDPNVLYVGMGEHAVRGVMTSSGDGVYKSTDGGKTWEHTGLVQSEHIAEICIHPQNPDWVYVAVQGALYKNCKERGIYQSQDGGKTWKNILFINPSSGATDLCIDPQNPRVLYAAMWDHQRSPWYIRSGGEGSGLYKSTDAGETWQKLSNGLPESMGKAGICISPVNSERLYAVIEAKNGGVYRSDDAGETWQQVNKDRQTFARAWYFNEIVPDPKNQEIVYVLNIPLLKSMDGGRTFSNIANPHADQHDLWINPNNPQNMILANDGGACISYNGGKSWTSQNNQPTGQFYRLTTDNSFPYQIYSAQQDYGAMGIPSRVSGSDVLGNNWYQVAGGESAFLALDPNNPESVYGTNYQGNISAWHRPSETSKDIMAYPEIALATHPRDLKYRFNWNAPLVVSPQNPKILYHGAQKILKTENGGINWVPISPDLTRNDTEHQGDGGGPFLNEGAGAENYNTISYIAPSPHKEGVLWVGTDDGRVHLTRNGGETWEDRTPKGLPESLINSIEVSPHDPATVYVVACRFRFGDKHPYVYRSRDYGRSWEKIISGFGLNDFVRVVREDPGQKDILYAGTESSFFMSINGGEYWHPFQLNMPVCPITDLKIHQNDLIASTAGRGIWILDDIACFHHTKAIVGKTGITLSPPHEAYRYASEQNEDPTLASSPSNLAEGMIISFILPEEMDSLALEIHNAKGQVVRRYTSWVDTMHVNTNAALGQPTLPAQKGLNRLVWDLRRSMLPGIPELFIMGDLRGSMVPPGDYTIVLCGPTDTIKAVAKVLANPKVPGTQEEFELQSINLQEMETTIREMHKTISNRREWRNWLDGLLILYENSAEHEDMLKTARDIIAKINSWEEGLTQPAQQGTQDAIVFKHGLHSELLDLKTRTDAIDPRLTQGTTDRFNDIRKIWYRKKPANEAINQAMLSFMSSFKEKEMAPLFAPPTNTY</sequence>